<evidence type="ECO:0000313" key="2">
    <source>
        <dbReference type="Proteomes" id="UP000229370"/>
    </source>
</evidence>
<name>A0A2M8GM05_9BACT</name>
<sequence length="138" mass="16234">MAHLYYTYDKNYNFYWYSPKDTVHSQKINKNPRVALAIFDSTAVGDDVDALYIKAKAYEIKNKLELIKGLVLYTAKMIKTKFANKALAERFIKECKDFEGLSKLRMYKAVPERFWKPAPTKMFNDKFVDSRIEVIVKK</sequence>
<organism evidence="1 2">
    <name type="scientific">Candidatus Roizmanbacteria bacterium CG_4_8_14_3_um_filter_36_10</name>
    <dbReference type="NCBI Taxonomy" id="1974834"/>
    <lineage>
        <taxon>Bacteria</taxon>
        <taxon>Candidatus Roizmaniibacteriota</taxon>
    </lineage>
</organism>
<dbReference type="InterPro" id="IPR012349">
    <property type="entry name" value="Split_barrel_FMN-bd"/>
</dbReference>
<dbReference type="SUPFAM" id="SSF50475">
    <property type="entry name" value="FMN-binding split barrel"/>
    <property type="match status" value="1"/>
</dbReference>
<reference evidence="2" key="1">
    <citation type="submission" date="2017-09" db="EMBL/GenBank/DDBJ databases">
        <title>Depth-based differentiation of microbial function through sediment-hosted aquifers and enrichment of novel symbionts in the deep terrestrial subsurface.</title>
        <authorList>
            <person name="Probst A.J."/>
            <person name="Ladd B."/>
            <person name="Jarett J.K."/>
            <person name="Geller-Mcgrath D.E."/>
            <person name="Sieber C.M.K."/>
            <person name="Emerson J.B."/>
            <person name="Anantharaman K."/>
            <person name="Thomas B.C."/>
            <person name="Malmstrom R."/>
            <person name="Stieglmeier M."/>
            <person name="Klingl A."/>
            <person name="Woyke T."/>
            <person name="Ryan C.M."/>
            <person name="Banfield J.F."/>
        </authorList>
    </citation>
    <scope>NUCLEOTIDE SEQUENCE [LARGE SCALE GENOMIC DNA]</scope>
</reference>
<evidence type="ECO:0000313" key="1">
    <source>
        <dbReference type="EMBL" id="PJC81558.1"/>
    </source>
</evidence>
<proteinExistence type="predicted"/>
<dbReference type="EMBL" id="PFQK01000071">
    <property type="protein sequence ID" value="PJC81558.1"/>
    <property type="molecule type" value="Genomic_DNA"/>
</dbReference>
<comment type="caution">
    <text evidence="1">The sequence shown here is derived from an EMBL/GenBank/DDBJ whole genome shotgun (WGS) entry which is preliminary data.</text>
</comment>
<gene>
    <name evidence="1" type="ORF">CO007_04075</name>
</gene>
<dbReference type="Proteomes" id="UP000229370">
    <property type="component" value="Unassembled WGS sequence"/>
</dbReference>
<dbReference type="Gene3D" id="2.30.110.10">
    <property type="entry name" value="Electron Transport, Fmn-binding Protein, Chain A"/>
    <property type="match status" value="1"/>
</dbReference>
<dbReference type="AlphaFoldDB" id="A0A2M8GM05"/>
<accession>A0A2M8GM05</accession>
<protein>
    <recommendedName>
        <fullName evidence="3">Pyridoxamine 5'-phosphate oxidase putative domain-containing protein</fullName>
    </recommendedName>
</protein>
<evidence type="ECO:0008006" key="3">
    <source>
        <dbReference type="Google" id="ProtNLM"/>
    </source>
</evidence>